<dbReference type="GO" id="GO:0005506">
    <property type="term" value="F:iron ion binding"/>
    <property type="evidence" value="ECO:0007669"/>
    <property type="project" value="UniProtKB-ARBA"/>
</dbReference>
<reference evidence="1 2" key="1">
    <citation type="submission" date="2024-04" db="EMBL/GenBank/DDBJ databases">
        <title>Novel genus in family Flammeovirgaceae.</title>
        <authorList>
            <person name="Nguyen T.H."/>
            <person name="Vuong T.Q."/>
            <person name="Le H."/>
            <person name="Kim S.-G."/>
        </authorList>
    </citation>
    <scope>NUCLEOTIDE SEQUENCE [LARGE SCALE GENOMIC DNA]</scope>
    <source>
        <strain evidence="1 2">JCM 23209</strain>
    </source>
</reference>
<dbReference type="Pfam" id="PF05721">
    <property type="entry name" value="PhyH"/>
    <property type="match status" value="1"/>
</dbReference>
<dbReference type="RefSeq" id="WP_346820681.1">
    <property type="nucleotide sequence ID" value="NZ_JBDKWZ010000004.1"/>
</dbReference>
<protein>
    <submittedName>
        <fullName evidence="1">Phytanoyl-CoA dioxygenase family protein</fullName>
    </submittedName>
</protein>
<organism evidence="1 2">
    <name type="scientific">Rapidithrix thailandica</name>
    <dbReference type="NCBI Taxonomy" id="413964"/>
    <lineage>
        <taxon>Bacteria</taxon>
        <taxon>Pseudomonadati</taxon>
        <taxon>Bacteroidota</taxon>
        <taxon>Cytophagia</taxon>
        <taxon>Cytophagales</taxon>
        <taxon>Flammeovirgaceae</taxon>
        <taxon>Rapidithrix</taxon>
    </lineage>
</organism>
<evidence type="ECO:0000313" key="1">
    <source>
        <dbReference type="EMBL" id="MEN7547900.1"/>
    </source>
</evidence>
<dbReference type="Proteomes" id="UP001403385">
    <property type="component" value="Unassembled WGS sequence"/>
</dbReference>
<dbReference type="PANTHER" id="PTHR20883:SF46">
    <property type="entry name" value="PHYTANOYL-COA HYDROXYLASE"/>
    <property type="match status" value="1"/>
</dbReference>
<dbReference type="GO" id="GO:0016706">
    <property type="term" value="F:2-oxoglutarate-dependent dioxygenase activity"/>
    <property type="evidence" value="ECO:0007669"/>
    <property type="project" value="UniProtKB-ARBA"/>
</dbReference>
<sequence>MQPVDKFNENGYVILKEVFDETTLEQIRNLVSQIDDYANLQLEDPFSPYYLKHRPDQGVLFDLFQRHPEFQRLAKNDVILDFLEQVLGPNITLYENSLVYKPKGKVNEVPWHQDFINRAHEQTKLIVWMALDEVVPENGAMKVIPGSHKKGFLPFYQVKGETHHTRVRPECIEEEKAVFVPMNAGDVLVFHQCLLHSSERVEGDKPRRAYRVSYQGFEQIYTPRATPIVMRGGKPGILRQKFPRKERDLPKKSFFQRACHALGHKLLNI</sequence>
<dbReference type="EMBL" id="JBDKWZ010000004">
    <property type="protein sequence ID" value="MEN7547900.1"/>
    <property type="molecule type" value="Genomic_DNA"/>
</dbReference>
<name>A0AAW9RY28_9BACT</name>
<dbReference type="PANTHER" id="PTHR20883">
    <property type="entry name" value="PHYTANOYL-COA DIOXYGENASE DOMAIN CONTAINING 1"/>
    <property type="match status" value="1"/>
</dbReference>
<gene>
    <name evidence="1" type="ORF">AAG747_08270</name>
</gene>
<keyword evidence="1" id="KW-0223">Dioxygenase</keyword>
<dbReference type="SUPFAM" id="SSF51197">
    <property type="entry name" value="Clavaminate synthase-like"/>
    <property type="match status" value="1"/>
</dbReference>
<proteinExistence type="predicted"/>
<dbReference type="InterPro" id="IPR008775">
    <property type="entry name" value="Phytyl_CoA_dOase-like"/>
</dbReference>
<dbReference type="AlphaFoldDB" id="A0AAW9RY28"/>
<dbReference type="Gene3D" id="2.60.120.620">
    <property type="entry name" value="q2cbj1_9rhob like domain"/>
    <property type="match status" value="1"/>
</dbReference>
<keyword evidence="2" id="KW-1185">Reference proteome</keyword>
<comment type="caution">
    <text evidence="1">The sequence shown here is derived from an EMBL/GenBank/DDBJ whole genome shotgun (WGS) entry which is preliminary data.</text>
</comment>
<evidence type="ECO:0000313" key="2">
    <source>
        <dbReference type="Proteomes" id="UP001403385"/>
    </source>
</evidence>
<accession>A0AAW9RY28</accession>
<keyword evidence="1" id="KW-0560">Oxidoreductase</keyword>